<dbReference type="EMBL" id="JAAKZF010000161">
    <property type="protein sequence ID" value="NGO55980.1"/>
    <property type="molecule type" value="Genomic_DNA"/>
</dbReference>
<name>A0A6G4WPE5_9HYPH</name>
<reference evidence="1 2" key="1">
    <citation type="submission" date="2020-02" db="EMBL/GenBank/DDBJ databases">
        <title>Genome sequence of strain CCNWXJ40-4.</title>
        <authorList>
            <person name="Gao J."/>
            <person name="Sun J."/>
        </authorList>
    </citation>
    <scope>NUCLEOTIDE SEQUENCE [LARGE SCALE GENOMIC DNA]</scope>
    <source>
        <strain evidence="1 2">CCNWXJ 40-4</strain>
    </source>
</reference>
<keyword evidence="2" id="KW-1185">Reference proteome</keyword>
<dbReference type="Proteomes" id="UP001642900">
    <property type="component" value="Unassembled WGS sequence"/>
</dbReference>
<proteinExistence type="predicted"/>
<dbReference type="AlphaFoldDB" id="A0A6G4WPE5"/>
<comment type="caution">
    <text evidence="1">The sequence shown here is derived from an EMBL/GenBank/DDBJ whole genome shotgun (WGS) entry which is preliminary data.</text>
</comment>
<gene>
    <name evidence="1" type="ORF">G6N73_34155</name>
</gene>
<evidence type="ECO:0000313" key="2">
    <source>
        <dbReference type="Proteomes" id="UP001642900"/>
    </source>
</evidence>
<organism evidence="1 2">
    <name type="scientific">Allomesorhizobium camelthorni</name>
    <dbReference type="NCBI Taxonomy" id="475069"/>
    <lineage>
        <taxon>Bacteria</taxon>
        <taxon>Pseudomonadati</taxon>
        <taxon>Pseudomonadota</taxon>
        <taxon>Alphaproteobacteria</taxon>
        <taxon>Hyphomicrobiales</taxon>
        <taxon>Phyllobacteriaceae</taxon>
        <taxon>Allomesorhizobium</taxon>
    </lineage>
</organism>
<sequence length="57" mass="6038">MRFFLAAVTFGPVVSQNDLQPDADALEHGLDGLRLAVSPGLSQTCAHPSIAKTSWAE</sequence>
<accession>A0A6G4WPE5</accession>
<dbReference type="RefSeq" id="WP_165034313.1">
    <property type="nucleotide sequence ID" value="NZ_JAAKZF010000161.1"/>
</dbReference>
<protein>
    <submittedName>
        <fullName evidence="1">Uncharacterized protein</fullName>
    </submittedName>
</protein>
<evidence type="ECO:0000313" key="1">
    <source>
        <dbReference type="EMBL" id="NGO55980.1"/>
    </source>
</evidence>